<dbReference type="InterPro" id="IPR016169">
    <property type="entry name" value="FAD-bd_PCMH_sub2"/>
</dbReference>
<dbReference type="Gene3D" id="3.30.465.10">
    <property type="match status" value="2"/>
</dbReference>
<dbReference type="InterPro" id="IPR002346">
    <property type="entry name" value="Mopterin_DH_FAD-bd"/>
</dbReference>
<name>A0ABS2KPU8_9NOCA</name>
<dbReference type="SUPFAM" id="SSF55447">
    <property type="entry name" value="CO dehydrogenase flavoprotein C-terminal domain-like"/>
    <property type="match status" value="1"/>
</dbReference>
<dbReference type="InterPro" id="IPR016167">
    <property type="entry name" value="FAD-bd_PCMH_sub1"/>
</dbReference>
<dbReference type="Pfam" id="PF03450">
    <property type="entry name" value="CO_deh_flav_C"/>
    <property type="match status" value="1"/>
</dbReference>
<dbReference type="InterPro" id="IPR036683">
    <property type="entry name" value="CO_DH_flav_C_dom_sf"/>
</dbReference>
<evidence type="ECO:0000259" key="2">
    <source>
        <dbReference type="PROSITE" id="PS51387"/>
    </source>
</evidence>
<dbReference type="PANTHER" id="PTHR42659:SF1">
    <property type="entry name" value="OXIDOREDUCTASE"/>
    <property type="match status" value="1"/>
</dbReference>
<evidence type="ECO:0000313" key="3">
    <source>
        <dbReference type="EMBL" id="MBM7413923.1"/>
    </source>
</evidence>
<protein>
    <submittedName>
        <fullName evidence="3">Xanthine dehydrogenase YagS FAD-binding subunit</fullName>
        <ecNumber evidence="3">1.17.1.4</ecNumber>
    </submittedName>
</protein>
<proteinExistence type="predicted"/>
<keyword evidence="1 3" id="KW-0560">Oxidoreductase</keyword>
<evidence type="ECO:0000313" key="4">
    <source>
        <dbReference type="Proteomes" id="UP000703038"/>
    </source>
</evidence>
<organism evidence="3 4">
    <name type="scientific">Rhodococcoides corynebacterioides</name>
    <dbReference type="NCBI Taxonomy" id="53972"/>
    <lineage>
        <taxon>Bacteria</taxon>
        <taxon>Bacillati</taxon>
        <taxon>Actinomycetota</taxon>
        <taxon>Actinomycetes</taxon>
        <taxon>Mycobacteriales</taxon>
        <taxon>Nocardiaceae</taxon>
        <taxon>Rhodococcoides</taxon>
    </lineage>
</organism>
<dbReference type="PROSITE" id="PS51387">
    <property type="entry name" value="FAD_PCMH"/>
    <property type="match status" value="1"/>
</dbReference>
<keyword evidence="4" id="KW-1185">Reference proteome</keyword>
<dbReference type="GO" id="GO:0004854">
    <property type="term" value="F:xanthine dehydrogenase activity"/>
    <property type="evidence" value="ECO:0007669"/>
    <property type="project" value="UniProtKB-EC"/>
</dbReference>
<dbReference type="PANTHER" id="PTHR42659">
    <property type="entry name" value="XANTHINE DEHYDROGENASE SUBUNIT C-RELATED"/>
    <property type="match status" value="1"/>
</dbReference>
<dbReference type="InterPro" id="IPR005107">
    <property type="entry name" value="CO_DH_flav_C"/>
</dbReference>
<dbReference type="Gene3D" id="3.30.43.10">
    <property type="entry name" value="Uridine Diphospho-n-acetylenolpyruvylglucosamine Reductase, domain 2"/>
    <property type="match status" value="1"/>
</dbReference>
<dbReference type="Pfam" id="PF00941">
    <property type="entry name" value="FAD_binding_5"/>
    <property type="match status" value="1"/>
</dbReference>
<dbReference type="SUPFAM" id="SSF56176">
    <property type="entry name" value="FAD-binding/transporter-associated domain-like"/>
    <property type="match status" value="1"/>
</dbReference>
<reference evidence="3 4" key="1">
    <citation type="submission" date="2021-01" db="EMBL/GenBank/DDBJ databases">
        <title>Genomics of switchgrass bacterial isolates.</title>
        <authorList>
            <person name="Shade A."/>
        </authorList>
    </citation>
    <scope>NUCLEOTIDE SEQUENCE [LARGE SCALE GENOMIC DNA]</scope>
    <source>
        <strain evidence="3 4">PvP111</strain>
    </source>
</reference>
<dbReference type="EMBL" id="JAFBBK010000001">
    <property type="protein sequence ID" value="MBM7413923.1"/>
    <property type="molecule type" value="Genomic_DNA"/>
</dbReference>
<comment type="caution">
    <text evidence="3">The sequence shown here is derived from an EMBL/GenBank/DDBJ whole genome shotgun (WGS) entry which is preliminary data.</text>
</comment>
<dbReference type="SMART" id="SM01092">
    <property type="entry name" value="CO_deh_flav_C"/>
    <property type="match status" value="1"/>
</dbReference>
<accession>A0ABS2KPU8</accession>
<feature type="domain" description="FAD-binding PCMH-type" evidence="2">
    <location>
        <begin position="1"/>
        <end position="226"/>
    </location>
</feature>
<sequence length="339" mass="35558">MRTFAYDRAADASTIASALAEGSTRVLAGGTNLVDLMKLGIETPDRLVDITGLAVADIEWNDGSGGGAPGLRVGALVRNSDLAADPVVRSQFPVLSRAVLSGASGQLRNMATTGGNLFQRTRCPYFMNVDTACNKREPGSGCSALDGDRRNAAVLGASQHCIATHPSDMAVGLAVLDPTVTVVGTDGVREIRFADLHRLPESAPERDSTLRQDEWVTHLDIPPLPPGARSTYRKVRDRASYAFARVSVAAVVVVENGVFTTARIALGGAAHKPWRATVAESELLGAIPSRSGVIAAMEHELAAAHTFPDNDYKLSLLASTVASTVMSLADAAADEAATR</sequence>
<dbReference type="InterPro" id="IPR016166">
    <property type="entry name" value="FAD-bd_PCMH"/>
</dbReference>
<dbReference type="RefSeq" id="WP_204866659.1">
    <property type="nucleotide sequence ID" value="NZ_JAFBBK010000001.1"/>
</dbReference>
<dbReference type="Proteomes" id="UP000703038">
    <property type="component" value="Unassembled WGS sequence"/>
</dbReference>
<dbReference type="InterPro" id="IPR036318">
    <property type="entry name" value="FAD-bd_PCMH-like_sf"/>
</dbReference>
<dbReference type="Gene3D" id="3.30.390.50">
    <property type="entry name" value="CO dehydrogenase flavoprotein, C-terminal domain"/>
    <property type="match status" value="1"/>
</dbReference>
<gene>
    <name evidence="3" type="ORF">JOE42_000656</name>
</gene>
<evidence type="ECO:0000256" key="1">
    <source>
        <dbReference type="ARBA" id="ARBA00023002"/>
    </source>
</evidence>
<dbReference type="InterPro" id="IPR051312">
    <property type="entry name" value="Diverse_Substr_Oxidored"/>
</dbReference>
<dbReference type="EC" id="1.17.1.4" evidence="3"/>